<feature type="transmembrane region" description="Helical" evidence="1">
    <location>
        <begin position="23"/>
        <end position="51"/>
    </location>
</feature>
<feature type="transmembrane region" description="Helical" evidence="1">
    <location>
        <begin position="76"/>
        <end position="96"/>
    </location>
</feature>
<organism evidence="2 3">
    <name type="scientific">Novipirellula caenicola</name>
    <dbReference type="NCBI Taxonomy" id="1536901"/>
    <lineage>
        <taxon>Bacteria</taxon>
        <taxon>Pseudomonadati</taxon>
        <taxon>Planctomycetota</taxon>
        <taxon>Planctomycetia</taxon>
        <taxon>Pirellulales</taxon>
        <taxon>Pirellulaceae</taxon>
        <taxon>Novipirellula</taxon>
    </lineage>
</organism>
<accession>A0ABP9VWA6</accession>
<proteinExistence type="predicted"/>
<name>A0ABP9VWA6_9BACT</name>
<evidence type="ECO:0000256" key="1">
    <source>
        <dbReference type="SAM" id="Phobius"/>
    </source>
</evidence>
<keyword evidence="1" id="KW-0812">Transmembrane</keyword>
<keyword evidence="1" id="KW-0472">Membrane</keyword>
<reference evidence="2 3" key="1">
    <citation type="submission" date="2024-02" db="EMBL/GenBank/DDBJ databases">
        <title>Rhodopirellula caenicola NBRC 110016.</title>
        <authorList>
            <person name="Ichikawa N."/>
            <person name="Katano-Makiyama Y."/>
            <person name="Hidaka K."/>
        </authorList>
    </citation>
    <scope>NUCLEOTIDE SEQUENCE [LARGE SCALE GENOMIC DNA]</scope>
    <source>
        <strain evidence="2 3">NBRC 110016</strain>
    </source>
</reference>
<protein>
    <submittedName>
        <fullName evidence="2">Uncharacterized protein</fullName>
    </submittedName>
</protein>
<dbReference type="EMBL" id="BAABRO010000012">
    <property type="protein sequence ID" value="GAA5509111.1"/>
    <property type="molecule type" value="Genomic_DNA"/>
</dbReference>
<sequence>MTHEKSQHVSDPLSSDRGSDAKLLLVLPVFETAILLGSVAFVLGIVIPFIYAHETMRPHLVPLPAYLRWVDMYDHRLLACVAIALPASVLLFGLVANHAFPNRIRRYFPWWKTSLQSVLHKNRIECNG</sequence>
<comment type="caution">
    <text evidence="2">The sequence shown here is derived from an EMBL/GenBank/DDBJ whole genome shotgun (WGS) entry which is preliminary data.</text>
</comment>
<evidence type="ECO:0000313" key="3">
    <source>
        <dbReference type="Proteomes" id="UP001416858"/>
    </source>
</evidence>
<keyword evidence="3" id="KW-1185">Reference proteome</keyword>
<dbReference type="Proteomes" id="UP001416858">
    <property type="component" value="Unassembled WGS sequence"/>
</dbReference>
<dbReference type="RefSeq" id="WP_345685893.1">
    <property type="nucleotide sequence ID" value="NZ_BAABRO010000012.1"/>
</dbReference>
<keyword evidence="1" id="KW-1133">Transmembrane helix</keyword>
<evidence type="ECO:0000313" key="2">
    <source>
        <dbReference type="EMBL" id="GAA5509111.1"/>
    </source>
</evidence>
<gene>
    <name evidence="2" type="ORF">Rcae01_04580</name>
</gene>